<organism evidence="1 2">
    <name type="scientific">Ligilactobacillus salivarius</name>
    <dbReference type="NCBI Taxonomy" id="1624"/>
    <lineage>
        <taxon>Bacteria</taxon>
        <taxon>Bacillati</taxon>
        <taxon>Bacillota</taxon>
        <taxon>Bacilli</taxon>
        <taxon>Lactobacillales</taxon>
        <taxon>Lactobacillaceae</taxon>
        <taxon>Ligilactobacillus</taxon>
    </lineage>
</organism>
<sequence length="64" mass="7384">MEFENVKDAIQFMLELSEKGATMKTNGVDSTIDDYKEMYREALYSMCDLLGMQDLYLEEDKGAD</sequence>
<evidence type="ECO:0008006" key="3">
    <source>
        <dbReference type="Google" id="ProtNLM"/>
    </source>
</evidence>
<evidence type="ECO:0000313" key="1">
    <source>
        <dbReference type="EMBL" id="WHS17258.1"/>
    </source>
</evidence>
<gene>
    <name evidence="1" type="ORF">O2U02_07170</name>
</gene>
<name>A0ABD7YT41_9LACO</name>
<proteinExistence type="predicted"/>
<dbReference type="AlphaFoldDB" id="A0ABD7YT41"/>
<dbReference type="EMBL" id="CP114509">
    <property type="protein sequence ID" value="WHS17258.1"/>
    <property type="molecule type" value="Genomic_DNA"/>
</dbReference>
<dbReference type="Proteomes" id="UP001224533">
    <property type="component" value="Chromosome"/>
</dbReference>
<reference evidence="1 2" key="1">
    <citation type="submission" date="2022-12" db="EMBL/GenBank/DDBJ databases">
        <title>Assessment of beneficial effects and identification of host adaptation-associated genes of Ligilactobacillus salivarius isolated from Meles meles.</title>
        <authorList>
            <person name="Wang Y."/>
        </authorList>
    </citation>
    <scope>NUCLEOTIDE SEQUENCE [LARGE SCALE GENOMIC DNA]</scope>
    <source>
        <strain evidence="1 2">S35</strain>
    </source>
</reference>
<protein>
    <recommendedName>
        <fullName evidence="3">Phage protein</fullName>
    </recommendedName>
</protein>
<evidence type="ECO:0000313" key="2">
    <source>
        <dbReference type="Proteomes" id="UP001224533"/>
    </source>
</evidence>
<dbReference type="RefSeq" id="WP_283473547.1">
    <property type="nucleotide sequence ID" value="NZ_CP114501.1"/>
</dbReference>
<accession>A0ABD7YT41</accession>